<evidence type="ECO:0000313" key="2">
    <source>
        <dbReference type="Proteomes" id="UP000317814"/>
    </source>
</evidence>
<gene>
    <name evidence="1" type="ORF">ECP26DNA_00198</name>
</gene>
<evidence type="ECO:0000313" key="1">
    <source>
        <dbReference type="EMBL" id="QDB73610.1"/>
    </source>
</evidence>
<sequence>MTCLPQNKEENIMKNTTKAIDTVMFNLVTFREDMKDLPRETVCDHIENYRKLIKELPLKRDQYAANAMLNAMIKKMIQCDLTLAYDYAGGRFAVYNQPVPGMSTTEELHALNLKQDVWDSMPRVVVWVESGKIYGDNF</sequence>
<keyword evidence="2" id="KW-1185">Reference proteome</keyword>
<dbReference type="Proteomes" id="UP000317814">
    <property type="component" value="Segment"/>
</dbReference>
<accession>A0A4Y5TW41</accession>
<reference evidence="1 2" key="1">
    <citation type="submission" date="2019-05" db="EMBL/GenBank/DDBJ databases">
        <title>Complete genome sequence of E. coli infecting phage vB_EcoM-ECP26 and vB_EcoM-ECP32.</title>
        <authorList>
            <person name="Park D."/>
            <person name="Park J."/>
        </authorList>
    </citation>
    <scope>NUCLEOTIDE SEQUENCE [LARGE SCALE GENOMIC DNA]</scope>
</reference>
<organism evidence="1 2">
    <name type="scientific">Escherichia phage vB_EcoM-ECP26</name>
    <dbReference type="NCBI Taxonomy" id="2576873"/>
    <lineage>
        <taxon>Viruses</taxon>
        <taxon>Duplodnaviria</taxon>
        <taxon>Heunggongvirae</taxon>
        <taxon>Uroviricota</taxon>
        <taxon>Caudoviricetes</taxon>
        <taxon>Vequintavirinae</taxon>
        <taxon>Vequintavirus</taxon>
        <taxon>Vequintavirus ECP26</taxon>
    </lineage>
</organism>
<proteinExistence type="predicted"/>
<dbReference type="EMBL" id="MK883717">
    <property type="protein sequence ID" value="QDB73610.1"/>
    <property type="molecule type" value="Genomic_DNA"/>
</dbReference>
<name>A0A4Y5TW41_9CAUD</name>
<protein>
    <submittedName>
        <fullName evidence="1">Uncharacterized protein</fullName>
    </submittedName>
</protein>